<organism evidence="1 2">
    <name type="scientific">Aggregatibacter actinomycetemcomitans serotype e str. SC1083</name>
    <dbReference type="NCBI Taxonomy" id="907488"/>
    <lineage>
        <taxon>Bacteria</taxon>
        <taxon>Pseudomonadati</taxon>
        <taxon>Pseudomonadota</taxon>
        <taxon>Gammaproteobacteria</taxon>
        <taxon>Pasteurellales</taxon>
        <taxon>Pasteurellaceae</taxon>
        <taxon>Aggregatibacter</taxon>
    </lineage>
</organism>
<dbReference type="PANTHER" id="PTHR40266">
    <property type="entry name" value="TOXIN HIGB-1"/>
    <property type="match status" value="1"/>
</dbReference>
<sequence length="104" mass="11934">MCYNLAQIRMYIVILSFKHKGLERFYQTGSTSGVQVAHAAKLARLLARLDCAKTPNDMNLPGWHLHPLTGKLAGHWSVKVNGNWRLTFKLENNHAEIVDYQDYH</sequence>
<dbReference type="AlphaFoldDB" id="G4A7M7"/>
<dbReference type="Pfam" id="PF05015">
    <property type="entry name" value="HigB-like_toxin"/>
    <property type="match status" value="1"/>
</dbReference>
<reference evidence="1 2" key="1">
    <citation type="submission" date="2010-10" db="EMBL/GenBank/DDBJ databases">
        <authorList>
            <person name="Chen C."/>
            <person name="Kittichotirat W."/>
            <person name="Asikainen S."/>
            <person name="Bumgarner R."/>
        </authorList>
    </citation>
    <scope>NUCLEOTIDE SEQUENCE [LARGE SCALE GENOMIC DNA]</scope>
    <source>
        <strain evidence="1 2">SC1083</strain>
    </source>
</reference>
<accession>G4A7M7</accession>
<evidence type="ECO:0000313" key="1">
    <source>
        <dbReference type="EMBL" id="EGY34431.1"/>
    </source>
</evidence>
<dbReference type="InterPro" id="IPR035093">
    <property type="entry name" value="RelE/ParE_toxin_dom_sf"/>
</dbReference>
<dbReference type="PANTHER" id="PTHR40266:SF2">
    <property type="entry name" value="TOXIN HIGB-1"/>
    <property type="match status" value="1"/>
</dbReference>
<dbReference type="SMR" id="G4A7M7"/>
<dbReference type="SUPFAM" id="SSF143011">
    <property type="entry name" value="RelE-like"/>
    <property type="match status" value="1"/>
</dbReference>
<protein>
    <submittedName>
        <fullName evidence="1">Plasmid maintenance system killer</fullName>
    </submittedName>
</protein>
<dbReference type="EMBL" id="AEJM01000016">
    <property type="protein sequence ID" value="EGY34431.1"/>
    <property type="molecule type" value="Genomic_DNA"/>
</dbReference>
<proteinExistence type="predicted"/>
<dbReference type="InterPro" id="IPR007711">
    <property type="entry name" value="HigB-1"/>
</dbReference>
<dbReference type="Proteomes" id="UP000005508">
    <property type="component" value="Unassembled WGS sequence"/>
</dbReference>
<dbReference type="Gene3D" id="3.30.2310.20">
    <property type="entry name" value="RelE-like"/>
    <property type="match status" value="1"/>
</dbReference>
<name>G4A7M7_AGGAC</name>
<dbReference type="PATRIC" id="fig|907488.3.peg.807"/>
<evidence type="ECO:0000313" key="2">
    <source>
        <dbReference type="Proteomes" id="UP000005508"/>
    </source>
</evidence>
<gene>
    <name evidence="1" type="ORF">SC1083_0823</name>
</gene>
<comment type="caution">
    <text evidence="1">The sequence shown here is derived from an EMBL/GenBank/DDBJ whole genome shotgun (WGS) entry which is preliminary data.</text>
</comment>